<feature type="compositionally biased region" description="Polar residues" evidence="1">
    <location>
        <begin position="202"/>
        <end position="212"/>
    </location>
</feature>
<dbReference type="RefSeq" id="XP_029238253.1">
    <property type="nucleotide sequence ID" value="XM_029381938.1"/>
</dbReference>
<dbReference type="EMBL" id="MKGL01000155">
    <property type="protein sequence ID" value="RNF04709.1"/>
    <property type="molecule type" value="Genomic_DNA"/>
</dbReference>
<proteinExistence type="predicted"/>
<accession>A0A422NGY8</accession>
<feature type="region of interest" description="Disordered" evidence="1">
    <location>
        <begin position="1"/>
        <end position="45"/>
    </location>
</feature>
<dbReference type="OMA" id="ANVCQIR"/>
<dbReference type="AlphaFoldDB" id="A0A422NGY8"/>
<feature type="region of interest" description="Disordered" evidence="1">
    <location>
        <begin position="174"/>
        <end position="223"/>
    </location>
</feature>
<organism evidence="2 3">
    <name type="scientific">Trypanosoma rangeli</name>
    <dbReference type="NCBI Taxonomy" id="5698"/>
    <lineage>
        <taxon>Eukaryota</taxon>
        <taxon>Discoba</taxon>
        <taxon>Euglenozoa</taxon>
        <taxon>Kinetoplastea</taxon>
        <taxon>Metakinetoplastina</taxon>
        <taxon>Trypanosomatida</taxon>
        <taxon>Trypanosomatidae</taxon>
        <taxon>Trypanosoma</taxon>
        <taxon>Herpetosoma</taxon>
    </lineage>
</organism>
<dbReference type="Proteomes" id="UP000283634">
    <property type="component" value="Unassembled WGS sequence"/>
</dbReference>
<reference evidence="2 3" key="1">
    <citation type="journal article" date="2018" name="BMC Genomics">
        <title>Genomic comparison of Trypanosoma conorhini and Trypanosoma rangeli to Trypanosoma cruzi strains of high and low virulence.</title>
        <authorList>
            <person name="Bradwell K.R."/>
            <person name="Koparde V.N."/>
            <person name="Matveyev A.V."/>
            <person name="Serrano M.G."/>
            <person name="Alves J.M."/>
            <person name="Parikh H."/>
            <person name="Huang B."/>
            <person name="Lee V."/>
            <person name="Espinosa-Alvarez O."/>
            <person name="Ortiz P.A."/>
            <person name="Costa-Martins A.G."/>
            <person name="Teixeira M.M."/>
            <person name="Buck G.A."/>
        </authorList>
    </citation>
    <scope>NUCLEOTIDE SEQUENCE [LARGE SCALE GENOMIC DNA]</scope>
    <source>
        <strain evidence="2 3">AM80</strain>
    </source>
</reference>
<comment type="caution">
    <text evidence="2">The sequence shown here is derived from an EMBL/GenBank/DDBJ whole genome shotgun (WGS) entry which is preliminary data.</text>
</comment>
<feature type="region of interest" description="Disordered" evidence="1">
    <location>
        <begin position="312"/>
        <end position="340"/>
    </location>
</feature>
<dbReference type="GeneID" id="40328976"/>
<protein>
    <submittedName>
        <fullName evidence="2">Uncharacterized protein</fullName>
    </submittedName>
</protein>
<feature type="region of interest" description="Disordered" evidence="1">
    <location>
        <begin position="238"/>
        <end position="294"/>
    </location>
</feature>
<feature type="compositionally biased region" description="Polar residues" evidence="1">
    <location>
        <begin position="174"/>
        <end position="196"/>
    </location>
</feature>
<keyword evidence="3" id="KW-1185">Reference proteome</keyword>
<dbReference type="OrthoDB" id="244283at2759"/>
<gene>
    <name evidence="2" type="ORF">TraAM80_05043</name>
</gene>
<evidence type="ECO:0000256" key="1">
    <source>
        <dbReference type="SAM" id="MobiDB-lite"/>
    </source>
</evidence>
<sequence>MIPKLNMNTFLDGGGKAKDKNYPGRGQGDAVRTPQDGRSSTPLRARHTVKGVPRLTRDGSSPHSWRSGAVTKLEDGGSALDLPRRAEELSYVLGGNILQLQDVQGLRLKAIEMAERLLLMEEWYKRQLREHSAYIEYRLMQLGVPEGGGSGAQLTPTAADKLLVPQVIRGRQTSISRTTGLNRPTLTVGATTSGRQAASAATLHTPSSSVGNRRTPDSSCGRLSRRSYATPLRELPFSSQAVASRHTPIGRRSNKKEWLHSGGHSRKAGGERRKLRSAGMNIRVGSRGSSDTGADHLLDELFVRRRQRRSLSSSLSMKATGASHVSKQQRPASVRLGWMP</sequence>
<evidence type="ECO:0000313" key="2">
    <source>
        <dbReference type="EMBL" id="RNF04709.1"/>
    </source>
</evidence>
<evidence type="ECO:0000313" key="3">
    <source>
        <dbReference type="Proteomes" id="UP000283634"/>
    </source>
</evidence>
<name>A0A422NGY8_TRYRA</name>